<comment type="caution">
    <text evidence="5">The sequence shown here is derived from an EMBL/GenBank/DDBJ whole genome shotgun (WGS) entry which is preliminary data.</text>
</comment>
<feature type="transmembrane region" description="Helical" evidence="4">
    <location>
        <begin position="91"/>
        <end position="115"/>
    </location>
</feature>
<organism evidence="5 6">
    <name type="scientific">Tegillarca granosa</name>
    <name type="common">Malaysian cockle</name>
    <name type="synonym">Anadara granosa</name>
    <dbReference type="NCBI Taxonomy" id="220873"/>
    <lineage>
        <taxon>Eukaryota</taxon>
        <taxon>Metazoa</taxon>
        <taxon>Spiralia</taxon>
        <taxon>Lophotrochozoa</taxon>
        <taxon>Mollusca</taxon>
        <taxon>Bivalvia</taxon>
        <taxon>Autobranchia</taxon>
        <taxon>Pteriomorphia</taxon>
        <taxon>Arcoida</taxon>
        <taxon>Arcoidea</taxon>
        <taxon>Arcidae</taxon>
        <taxon>Tegillarca</taxon>
    </lineage>
</organism>
<evidence type="ECO:0000256" key="4">
    <source>
        <dbReference type="SAM" id="Phobius"/>
    </source>
</evidence>
<dbReference type="InterPro" id="IPR011990">
    <property type="entry name" value="TPR-like_helical_dom_sf"/>
</dbReference>
<keyword evidence="3" id="KW-0206">Cytoskeleton</keyword>
<feature type="transmembrane region" description="Helical" evidence="4">
    <location>
        <begin position="135"/>
        <end position="151"/>
    </location>
</feature>
<comment type="subcellular location">
    <subcellularLocation>
        <location evidence="1">Cytoplasm</location>
        <location evidence="1">Cytoskeleton</location>
    </subcellularLocation>
</comment>
<dbReference type="Proteomes" id="UP001217089">
    <property type="component" value="Unassembled WGS sequence"/>
</dbReference>
<name>A0ABQ9EC66_TEGGR</name>
<proteinExistence type="predicted"/>
<reference evidence="5 6" key="1">
    <citation type="submission" date="2022-12" db="EMBL/GenBank/DDBJ databases">
        <title>Chromosome-level genome of Tegillarca granosa.</title>
        <authorList>
            <person name="Kim J."/>
        </authorList>
    </citation>
    <scope>NUCLEOTIDE SEQUENCE [LARGE SCALE GENOMIC DNA]</scope>
    <source>
        <strain evidence="5">Teg-2019</strain>
        <tissue evidence="5">Adductor muscle</tissue>
    </source>
</reference>
<keyword evidence="4" id="KW-0472">Membrane</keyword>
<evidence type="ECO:0000313" key="6">
    <source>
        <dbReference type="Proteomes" id="UP001217089"/>
    </source>
</evidence>
<keyword evidence="4" id="KW-1133">Transmembrane helix</keyword>
<evidence type="ECO:0000313" key="5">
    <source>
        <dbReference type="EMBL" id="KAJ8302918.1"/>
    </source>
</evidence>
<dbReference type="PANTHER" id="PTHR16056">
    <property type="entry name" value="REGULATOR OF MICROTUBULE DYNAMICS PROTEIN"/>
    <property type="match status" value="1"/>
</dbReference>
<keyword evidence="2" id="KW-0963">Cytoplasm</keyword>
<evidence type="ECO:0000256" key="2">
    <source>
        <dbReference type="ARBA" id="ARBA00022490"/>
    </source>
</evidence>
<evidence type="ECO:0000256" key="1">
    <source>
        <dbReference type="ARBA" id="ARBA00004245"/>
    </source>
</evidence>
<protein>
    <submittedName>
        <fullName evidence="5">Uncharacterized protein</fullName>
    </submittedName>
</protein>
<accession>A0ABQ9EC66</accession>
<dbReference type="EMBL" id="JARBDR010000917">
    <property type="protein sequence ID" value="KAJ8302918.1"/>
    <property type="molecule type" value="Genomic_DNA"/>
</dbReference>
<dbReference type="PANTHER" id="PTHR16056:SF16">
    <property type="entry name" value="REGULATOR OF MICROTUBULE DYNAMICS PROTEIN 1"/>
    <property type="match status" value="1"/>
</dbReference>
<sequence>MKPSEKALKYFKQAEDVDPNFYSMNLLMIGKTYVRLQNYRLALLFLSRAKDYPVKTPDDQQAHKEAVELLKSIGIKYAIPYSIKITVIRHYINYLSLLIAYIDIISLQLTLILFIYVKLFSLTIFFQHFDMQSGPLWIILLIYIFNLLINIKY</sequence>
<keyword evidence="6" id="KW-1185">Reference proteome</keyword>
<dbReference type="SUPFAM" id="SSF48452">
    <property type="entry name" value="TPR-like"/>
    <property type="match status" value="1"/>
</dbReference>
<keyword evidence="4" id="KW-0812">Transmembrane</keyword>
<dbReference type="Gene3D" id="1.25.40.10">
    <property type="entry name" value="Tetratricopeptide repeat domain"/>
    <property type="match status" value="1"/>
</dbReference>
<gene>
    <name evidence="5" type="ORF">KUTeg_019314</name>
</gene>
<evidence type="ECO:0000256" key="3">
    <source>
        <dbReference type="ARBA" id="ARBA00023212"/>
    </source>
</evidence>